<proteinExistence type="predicted"/>
<evidence type="ECO:0000313" key="4">
    <source>
        <dbReference type="Proteomes" id="UP000676565"/>
    </source>
</evidence>
<evidence type="ECO:0000256" key="2">
    <source>
        <dbReference type="SAM" id="SignalP"/>
    </source>
</evidence>
<evidence type="ECO:0000256" key="1">
    <source>
        <dbReference type="SAM" id="Phobius"/>
    </source>
</evidence>
<dbReference type="EMBL" id="JAGKQQ010000001">
    <property type="protein sequence ID" value="MBP3957206.1"/>
    <property type="molecule type" value="Genomic_DNA"/>
</dbReference>
<feature type="transmembrane region" description="Helical" evidence="1">
    <location>
        <begin position="413"/>
        <end position="434"/>
    </location>
</feature>
<accession>A0ABS5BU71</accession>
<organism evidence="3 4">
    <name type="scientific">Gemmata palustris</name>
    <dbReference type="NCBI Taxonomy" id="2822762"/>
    <lineage>
        <taxon>Bacteria</taxon>
        <taxon>Pseudomonadati</taxon>
        <taxon>Planctomycetota</taxon>
        <taxon>Planctomycetia</taxon>
        <taxon>Gemmatales</taxon>
        <taxon>Gemmataceae</taxon>
        <taxon>Gemmata</taxon>
    </lineage>
</organism>
<keyword evidence="1" id="KW-0472">Membrane</keyword>
<dbReference type="SUPFAM" id="SSF52317">
    <property type="entry name" value="Class I glutamine amidotransferase-like"/>
    <property type="match status" value="1"/>
</dbReference>
<reference evidence="3 4" key="1">
    <citation type="submission" date="2021-04" db="EMBL/GenBank/DDBJ databases">
        <authorList>
            <person name="Ivanova A."/>
        </authorList>
    </citation>
    <scope>NUCLEOTIDE SEQUENCE [LARGE SCALE GENOMIC DNA]</scope>
    <source>
        <strain evidence="3 4">G18</strain>
    </source>
</reference>
<protein>
    <submittedName>
        <fullName evidence="3">Uncharacterized protein</fullName>
    </submittedName>
</protein>
<keyword evidence="1" id="KW-1133">Transmembrane helix</keyword>
<gene>
    <name evidence="3" type="ORF">J8F10_18245</name>
</gene>
<sequence length="789" mass="83807">MPTAATIGRTLAAAFTFLVFTAPAGAKDSVKITGVSVGFPTGRDDARAAKFGAWAPVYVQFEALGEVTEPAELVIEAPDADETTTTFTVPLNLATDRAAIGYVRPGGSTSEVTVTVRTARGGAISEPFRVRVRPHEALQYVVLALGGAPAGFELPKPAGAGAETAPLRGGRVELAHIASVAQLPDRWYGYDGADLVVLNTGTAADFLKQLFGDDAPAPNKQKREALIEWVRRGGRLVTSVGSNAALVAQLPALKPLLPFAVRGDEPARQVDIVGLVWSAGSGLANTASAALTGRGARFPLANLVPHPGRAARVLIPPPGQSGSERQALVVQSALGLGRVTVVGFDLDGSPFAEFSARPDFWDFVLRECGANRASSGGDGKARPPGTVTEDEDSAAVALRVHNDTFDGVPVVSFGWVALLIALYILLIGPVEYYVLKRFFGRLELTWVTFPVIVLTVCVLTYVSAFAVKGRDLKVNKIDVVDVDPSSDRIYGTTWFTVFSPRIDSYSIGVTPGAGWGAEDRPESTAITSIGAPRSGRAGVTRRKYGVGANGLENVPIQVWSTKAFSANWSAQLDRSAAPGQQPRRFESNLFHPPGDRTKVLGSFGHNLPLPELTDCVAFYAGNAYPLPGDVIVRGGTVRLLLDQGTSATQWLQKNAGLDTLLVRDPAYAQRPGPKTAPRQQQQQTALAGPLPLMGMLFHEGALKNDEGVIAGNASLRRLDQSWRLAADNRDEVIVVGRVAPPLGPAEEVLTGPNAPATLWLKGLPGSGERRPIPGTARQETWVRFYLPVR</sequence>
<feature type="chain" id="PRO_5045128220" evidence="2">
    <location>
        <begin position="27"/>
        <end position="789"/>
    </location>
</feature>
<dbReference type="Gene3D" id="3.40.50.880">
    <property type="match status" value="1"/>
</dbReference>
<keyword evidence="1" id="KW-0812">Transmembrane</keyword>
<keyword evidence="2" id="KW-0732">Signal</keyword>
<feature type="signal peptide" evidence="2">
    <location>
        <begin position="1"/>
        <end position="26"/>
    </location>
</feature>
<comment type="caution">
    <text evidence="3">The sequence shown here is derived from an EMBL/GenBank/DDBJ whole genome shotgun (WGS) entry which is preliminary data.</text>
</comment>
<name>A0ABS5BU71_9BACT</name>
<dbReference type="InterPro" id="IPR029062">
    <property type="entry name" value="Class_I_gatase-like"/>
</dbReference>
<keyword evidence="4" id="KW-1185">Reference proteome</keyword>
<evidence type="ECO:0000313" key="3">
    <source>
        <dbReference type="EMBL" id="MBP3957206.1"/>
    </source>
</evidence>
<dbReference type="Proteomes" id="UP000676565">
    <property type="component" value="Unassembled WGS sequence"/>
</dbReference>
<dbReference type="RefSeq" id="WP_210656041.1">
    <property type="nucleotide sequence ID" value="NZ_JAGKQQ010000001.1"/>
</dbReference>
<feature type="transmembrane region" description="Helical" evidence="1">
    <location>
        <begin position="446"/>
        <end position="467"/>
    </location>
</feature>